<evidence type="ECO:0000313" key="3">
    <source>
        <dbReference type="Proteomes" id="UP000185766"/>
    </source>
</evidence>
<name>A0A1H7N374_9GAMM</name>
<dbReference type="SUPFAM" id="SSF49464">
    <property type="entry name" value="Carboxypeptidase regulatory domain-like"/>
    <property type="match status" value="1"/>
</dbReference>
<dbReference type="RefSeq" id="WP_074867813.1">
    <property type="nucleotide sequence ID" value="NZ_FOAS01000009.1"/>
</dbReference>
<dbReference type="InterPro" id="IPR008969">
    <property type="entry name" value="CarboxyPept-like_regulatory"/>
</dbReference>
<keyword evidence="3" id="KW-1185">Reference proteome</keyword>
<dbReference type="AlphaFoldDB" id="A0A1H7N374"/>
<evidence type="ECO:0000313" key="2">
    <source>
        <dbReference type="EMBL" id="SEL18022.1"/>
    </source>
</evidence>
<dbReference type="EMBL" id="FOAS01000009">
    <property type="protein sequence ID" value="SEL18022.1"/>
    <property type="molecule type" value="Genomic_DNA"/>
</dbReference>
<evidence type="ECO:0000256" key="1">
    <source>
        <dbReference type="SAM" id="SignalP"/>
    </source>
</evidence>
<accession>A0A1H7N374</accession>
<organism evidence="2 3">
    <name type="scientific">Atopomonas hussainii</name>
    <dbReference type="NCBI Taxonomy" id="1429083"/>
    <lineage>
        <taxon>Bacteria</taxon>
        <taxon>Pseudomonadati</taxon>
        <taxon>Pseudomonadota</taxon>
        <taxon>Gammaproteobacteria</taxon>
        <taxon>Pseudomonadales</taxon>
        <taxon>Pseudomonadaceae</taxon>
        <taxon>Atopomonas</taxon>
    </lineage>
</organism>
<gene>
    <name evidence="2" type="ORF">SAMN05216214_10913</name>
</gene>
<dbReference type="SUPFAM" id="SSF49503">
    <property type="entry name" value="Cupredoxins"/>
    <property type="match status" value="1"/>
</dbReference>
<dbReference type="InterPro" id="IPR008972">
    <property type="entry name" value="Cupredoxin"/>
</dbReference>
<dbReference type="InterPro" id="IPR034242">
    <property type="entry name" value="MauL"/>
</dbReference>
<evidence type="ECO:0008006" key="4">
    <source>
        <dbReference type="Google" id="ProtNLM"/>
    </source>
</evidence>
<dbReference type="Proteomes" id="UP000185766">
    <property type="component" value="Unassembled WGS sequence"/>
</dbReference>
<feature type="signal peptide" evidence="1">
    <location>
        <begin position="1"/>
        <end position="20"/>
    </location>
</feature>
<dbReference type="Gene3D" id="2.60.40.420">
    <property type="entry name" value="Cupredoxins - blue copper proteins"/>
    <property type="match status" value="1"/>
</dbReference>
<reference evidence="2 3" key="1">
    <citation type="submission" date="2016-10" db="EMBL/GenBank/DDBJ databases">
        <authorList>
            <person name="de Groot N.N."/>
        </authorList>
    </citation>
    <scope>NUCLEOTIDE SEQUENCE [LARGE SCALE GENOMIC DNA]</scope>
    <source>
        <strain evidence="2 3">JCM 19513</strain>
    </source>
</reference>
<sequence>MFRQLGWLAAGVMAALTAQAEVRVQVVDGQGQPLADAVVSIQAPGTPASTAVMDQVGKQFVPRVLAVSTGTAVAFPNRDDIRHHVYSFSEPKRFELRLYHGTPSQPVQFDSPGLVVLGCNIHDWMVGYIYVSADPWLAVTDAQGIARFALLAGDYPLTLWHPDWPQPQPWQGRAALSANTPALPLAVRISAAAPAAAPSNPFAEAFQRTLQQHAD</sequence>
<feature type="chain" id="PRO_5010205553" description="Methylamine utilization protein" evidence="1">
    <location>
        <begin position="21"/>
        <end position="215"/>
    </location>
</feature>
<dbReference type="CDD" id="cd04221">
    <property type="entry name" value="MauL"/>
    <property type="match status" value="1"/>
</dbReference>
<keyword evidence="1" id="KW-0732">Signal</keyword>
<proteinExistence type="predicted"/>
<protein>
    <recommendedName>
        <fullName evidence="4">Methylamine utilization protein</fullName>
    </recommendedName>
</protein>
<dbReference type="STRING" id="1429083.GCA_001885685_02959"/>